<reference evidence="3" key="1">
    <citation type="journal article" date="2023" name="PLoS Negl. Trop. Dis.">
        <title>A genome sequence for Biomphalaria pfeifferi, the major vector snail for the human-infecting parasite Schistosoma mansoni.</title>
        <authorList>
            <person name="Bu L."/>
            <person name="Lu L."/>
            <person name="Laidemitt M.R."/>
            <person name="Zhang S.M."/>
            <person name="Mutuku M."/>
            <person name="Mkoji G."/>
            <person name="Steinauer M."/>
            <person name="Loker E.S."/>
        </authorList>
    </citation>
    <scope>NUCLEOTIDE SEQUENCE</scope>
    <source>
        <strain evidence="3">KasaAsao</strain>
    </source>
</reference>
<dbReference type="Pfam" id="PF07707">
    <property type="entry name" value="BACK"/>
    <property type="match status" value="1"/>
</dbReference>
<dbReference type="InterPro" id="IPR011705">
    <property type="entry name" value="BACK"/>
</dbReference>
<name>A0AAD8B4A8_BIOPF</name>
<evidence type="ECO:0000256" key="1">
    <source>
        <dbReference type="SAM" id="MobiDB-lite"/>
    </source>
</evidence>
<dbReference type="Proteomes" id="UP001233172">
    <property type="component" value="Unassembled WGS sequence"/>
</dbReference>
<protein>
    <submittedName>
        <fullName evidence="3">Myoneurin</fullName>
    </submittedName>
</protein>
<feature type="compositionally biased region" description="Polar residues" evidence="1">
    <location>
        <begin position="237"/>
        <end position="255"/>
    </location>
</feature>
<comment type="caution">
    <text evidence="3">The sequence shown here is derived from an EMBL/GenBank/DDBJ whole genome shotgun (WGS) entry which is preliminary data.</text>
</comment>
<evidence type="ECO:0000259" key="2">
    <source>
        <dbReference type="PROSITE" id="PS50097"/>
    </source>
</evidence>
<dbReference type="Pfam" id="PF00651">
    <property type="entry name" value="BTB"/>
    <property type="match status" value="1"/>
</dbReference>
<accession>A0AAD8B4A8</accession>
<evidence type="ECO:0000313" key="3">
    <source>
        <dbReference type="EMBL" id="KAK0047154.1"/>
    </source>
</evidence>
<dbReference type="SMART" id="SM00225">
    <property type="entry name" value="BTB"/>
    <property type="match status" value="1"/>
</dbReference>
<feature type="region of interest" description="Disordered" evidence="1">
    <location>
        <begin position="115"/>
        <end position="139"/>
    </location>
</feature>
<feature type="compositionally biased region" description="Basic and acidic residues" evidence="1">
    <location>
        <begin position="215"/>
        <end position="234"/>
    </location>
</feature>
<feature type="domain" description="BTB" evidence="2">
    <location>
        <begin position="984"/>
        <end position="1048"/>
    </location>
</feature>
<dbReference type="InterPro" id="IPR011333">
    <property type="entry name" value="SKP1/BTB/POZ_sf"/>
</dbReference>
<organism evidence="3 4">
    <name type="scientific">Biomphalaria pfeifferi</name>
    <name type="common">Bloodfluke planorb</name>
    <name type="synonym">Freshwater snail</name>
    <dbReference type="NCBI Taxonomy" id="112525"/>
    <lineage>
        <taxon>Eukaryota</taxon>
        <taxon>Metazoa</taxon>
        <taxon>Spiralia</taxon>
        <taxon>Lophotrochozoa</taxon>
        <taxon>Mollusca</taxon>
        <taxon>Gastropoda</taxon>
        <taxon>Heterobranchia</taxon>
        <taxon>Euthyneura</taxon>
        <taxon>Panpulmonata</taxon>
        <taxon>Hygrophila</taxon>
        <taxon>Lymnaeoidea</taxon>
        <taxon>Planorbidae</taxon>
        <taxon>Biomphalaria</taxon>
    </lineage>
</organism>
<feature type="region of interest" description="Disordered" evidence="1">
    <location>
        <begin position="1332"/>
        <end position="1352"/>
    </location>
</feature>
<dbReference type="PANTHER" id="PTHR45632">
    <property type="entry name" value="LD33804P"/>
    <property type="match status" value="1"/>
</dbReference>
<dbReference type="EMBL" id="JASAOG010000155">
    <property type="protein sequence ID" value="KAK0047154.1"/>
    <property type="molecule type" value="Genomic_DNA"/>
</dbReference>
<dbReference type="CDD" id="cd18186">
    <property type="entry name" value="BTB_POZ_ZBTB_KLHL-like"/>
    <property type="match status" value="1"/>
</dbReference>
<proteinExistence type="predicted"/>
<feature type="compositionally biased region" description="Basic and acidic residues" evidence="1">
    <location>
        <begin position="784"/>
        <end position="794"/>
    </location>
</feature>
<dbReference type="Gene3D" id="3.30.710.10">
    <property type="entry name" value="Potassium Channel Kv1.1, Chain A"/>
    <property type="match status" value="1"/>
</dbReference>
<feature type="region of interest" description="Disordered" evidence="1">
    <location>
        <begin position="379"/>
        <end position="484"/>
    </location>
</feature>
<feature type="region of interest" description="Disordered" evidence="1">
    <location>
        <begin position="328"/>
        <end position="348"/>
    </location>
</feature>
<dbReference type="SUPFAM" id="SSF54695">
    <property type="entry name" value="POZ domain"/>
    <property type="match status" value="1"/>
</dbReference>
<feature type="compositionally biased region" description="Basic and acidic residues" evidence="1">
    <location>
        <begin position="397"/>
        <end position="407"/>
    </location>
</feature>
<feature type="compositionally biased region" description="Basic and acidic residues" evidence="1">
    <location>
        <begin position="446"/>
        <end position="483"/>
    </location>
</feature>
<feature type="compositionally biased region" description="Polar residues" evidence="1">
    <location>
        <begin position="116"/>
        <end position="133"/>
    </location>
</feature>
<feature type="compositionally biased region" description="Polar residues" evidence="1">
    <location>
        <begin position="434"/>
        <end position="445"/>
    </location>
</feature>
<gene>
    <name evidence="3" type="ORF">Bpfe_023425</name>
</gene>
<dbReference type="PANTHER" id="PTHR45632:SF17">
    <property type="entry name" value="KELCH-LIKE PROTEIN 31"/>
    <property type="match status" value="1"/>
</dbReference>
<evidence type="ECO:0000313" key="4">
    <source>
        <dbReference type="Proteomes" id="UP001233172"/>
    </source>
</evidence>
<keyword evidence="4" id="KW-1185">Reference proteome</keyword>
<dbReference type="Gene3D" id="1.25.40.420">
    <property type="match status" value="1"/>
</dbReference>
<reference evidence="3" key="2">
    <citation type="submission" date="2023-04" db="EMBL/GenBank/DDBJ databases">
        <authorList>
            <person name="Bu L."/>
            <person name="Lu L."/>
            <person name="Laidemitt M.R."/>
            <person name="Zhang S.M."/>
            <person name="Mutuku M."/>
            <person name="Mkoji G."/>
            <person name="Steinauer M."/>
            <person name="Loker E.S."/>
        </authorList>
    </citation>
    <scope>NUCLEOTIDE SEQUENCE</scope>
    <source>
        <strain evidence="3">KasaAsao</strain>
        <tissue evidence="3">Whole Snail</tissue>
    </source>
</reference>
<feature type="region of interest" description="Disordered" evidence="1">
    <location>
        <begin position="765"/>
        <end position="796"/>
    </location>
</feature>
<dbReference type="InterPro" id="IPR000210">
    <property type="entry name" value="BTB/POZ_dom"/>
</dbReference>
<sequence>MPQRKKLTCPEIYPGPHLVDCQGSNPFGGRRLMIQTNEYKEVLQSESSPDAGDRECESVPNFHVPPSEAGLEDEEHMELDGQDLDAYLEQDFENGYNNEITHLNQANHLQDKIKRNNSTEVNRATTKTTNRYSVSDAGGNGVCPKSHTIKKRVPDESPLNVTDGCVEICAIKPSSKPLAPRTSFTRTHRTVPSNDNEPEAHSGQGNANRTVHVTEAQKGELKKNRLTHEEEKKRMACNNNDTTRKINGTAQPPSSSDKEHAFDSQKIELLRAFISSRAFTEINNTSQSDNSADSVSQNPRQKANTARLLQNLLTSEVAKKPLKINVNTNAHGDQNSQPTIVTHNKPTHGSQKFLVRKDKQWNNGDGCEPSYIIHIESRTDQSSVCSKPPIETRRRRGDIVRMKRMEIAGEGSLSTPHSRHSESESPHGKRSSEKTQNNDNQFSNDGRQRPNSETHKADHESSLKSSDRRKALSDRKEQGDHRSVNRANFNLRLIDHLERKETSPNNSEPLTLRNVVTSGSVNKVTKIPVVFKESITWISKQASPASGSVDKNLLHNGNQSIQSLRNNGDSCPKFGIDISDNFNDNSDTNKMLHSHRPRPSNGLEKENGSNSPKVTKGSRPRHKNDREEGKAYTLPYVSLPWEVMSPVYGKNFEDLLPFVKVTHVRDVACQYSPPSEDDNQEGERVQLANSKCSRTLLNEQQGHHETSISGNAVWSQEREESINNYLEEATHNEMPLRASDSDKHRKSIPMESSCSISCKSRHVVSKSETFAKKPSKRKKNHVCRKSEDRIHSEQSKVSCESPASLISCDGERYRPDSPLPSWSGQNYNPNANFSSCEISPYSETSIRRHVWPTGHPSLCSSSEQDTEGLMNPHLNENYSNKRSAQSSEGEPIDEAIVLESLNPSMLYMPTKDTPSPRYSSHVSQEKLQKLIEEAKANSRASVKILDQNTNFDHDGTYQEKETQDVTNTFIGEYLYKLWRNECLCDVKVTVEDVDFFVHKLVLAAFSNVFCPSTPQPPPSVCFNVPCSTPDAVNQIFNYIYTSSMELKDDLLEPILSAAIFMGISEVIEVINEILMKPTMENLELYIKVKRRHGTYVSLATFPKLYQNHFLELISQDSFLNMTITEFEQILQDPDVLVTSELDTISGIASWVKYNACERSSYLSRLLRCVSFESISPKLLACISEQYSYLFNIPGAPQVISEAFKFHALKLETQCGSYPPTSPCKPTKKQMKGLKTGCLQNNKKKDKLRKAIYYSPNPGTTSCAYETFPTDSKQRNAANQSCGKIDYESFGSRKPSAQNLNSSASQNRELNSNAARYDVFPSNYLRNLPLDASQPSVSHHGKQCTPSGAVMAAPKIPPAVSSKRNDIMKQHPGMVWHSTLNGDRQLWKCTEVPQNERVYSNKLRHLRITPTGRPASKLRKKMSVRHRHSHGFNNNAADFGFIVNAAIMEESCAKLEEQLDADVSKSYNTESVAGLKSNCTSPRSKEDTETFDTQEISSLETCCNAETQEILAFPQDASPHSLMTISTKENIISKKGFTGLQSKRLVLIENVNCFLPITSAEDELVGLHDTNQNMKVI</sequence>
<dbReference type="SMART" id="SM00875">
    <property type="entry name" value="BACK"/>
    <property type="match status" value="1"/>
</dbReference>
<feature type="region of interest" description="Disordered" evidence="1">
    <location>
        <begin position="176"/>
        <end position="262"/>
    </location>
</feature>
<feature type="compositionally biased region" description="Basic and acidic residues" evidence="1">
    <location>
        <begin position="419"/>
        <end position="433"/>
    </location>
</feature>
<dbReference type="PROSITE" id="PS50097">
    <property type="entry name" value="BTB"/>
    <property type="match status" value="1"/>
</dbReference>
<feature type="region of interest" description="Disordered" evidence="1">
    <location>
        <begin position="585"/>
        <end position="629"/>
    </location>
</feature>
<feature type="compositionally biased region" description="Polar residues" evidence="1">
    <location>
        <begin position="182"/>
        <end position="195"/>
    </location>
</feature>
<feature type="compositionally biased region" description="Basic residues" evidence="1">
    <location>
        <begin position="773"/>
        <end position="783"/>
    </location>
</feature>